<sequence length="303" mass="33249">MANTNTQTSLLRQSHQITVEQGDQVWSCTIGGGAAAESTPLLILHGGPGVPHDYLENLEALASRQQQVIFYDQLGCGRSDQPDDPARWQLPRFVAEIDTVRSALGLDRVVILGQSWGGMLAIEYALTQPLGLQGLILANSTPSAPLWGEETQRLRLQLSAEVRAVLDQHEAAGSTDSAAYQEAMMAFYCRHVIRLETWPASVQRAFEQIGQPYGVMWGPSEFHITGNLKDWDRTARLSEIQVPALLISGEFDESTPRINQVLLEGLPLAEWTLLDGCSHLAHVEAPAAYRAAVQGFLGRLAER</sequence>
<protein>
    <recommendedName>
        <fullName evidence="5">AB hydrolase-1 domain-containing protein</fullName>
    </recommendedName>
</protein>
<name>A0A9X0WB24_9GAMM</name>
<dbReference type="GO" id="GO:0006508">
    <property type="term" value="P:proteolysis"/>
    <property type="evidence" value="ECO:0007669"/>
    <property type="project" value="InterPro"/>
</dbReference>
<organism evidence="6 7">
    <name type="scientific">Lamprobacter modestohalophilus</name>
    <dbReference type="NCBI Taxonomy" id="1064514"/>
    <lineage>
        <taxon>Bacteria</taxon>
        <taxon>Pseudomonadati</taxon>
        <taxon>Pseudomonadota</taxon>
        <taxon>Gammaproteobacteria</taxon>
        <taxon>Chromatiales</taxon>
        <taxon>Chromatiaceae</taxon>
        <taxon>Lamprobacter</taxon>
    </lineage>
</organism>
<proteinExistence type="inferred from homology"/>
<dbReference type="Proteomes" id="UP001138768">
    <property type="component" value="Unassembled WGS sequence"/>
</dbReference>
<feature type="active site" description="Proton donor" evidence="4">
    <location>
        <position position="279"/>
    </location>
</feature>
<evidence type="ECO:0000256" key="4">
    <source>
        <dbReference type="PIRSR" id="PIRSR005539-1"/>
    </source>
</evidence>
<dbReference type="SUPFAM" id="SSF53474">
    <property type="entry name" value="alpha/beta-Hydrolases"/>
    <property type="match status" value="1"/>
</dbReference>
<feature type="domain" description="AB hydrolase-1" evidence="5">
    <location>
        <begin position="40"/>
        <end position="286"/>
    </location>
</feature>
<dbReference type="PANTHER" id="PTHR43798:SF33">
    <property type="entry name" value="HYDROLASE, PUTATIVE (AFU_ORTHOLOGUE AFUA_2G14860)-RELATED"/>
    <property type="match status" value="1"/>
</dbReference>
<accession>A0A9X0WB24</accession>
<dbReference type="InterPro" id="IPR050266">
    <property type="entry name" value="AB_hydrolase_sf"/>
</dbReference>
<dbReference type="AlphaFoldDB" id="A0A9X0WB24"/>
<evidence type="ECO:0000313" key="7">
    <source>
        <dbReference type="Proteomes" id="UP001138768"/>
    </source>
</evidence>
<feature type="active site" description="Nucleophile" evidence="4">
    <location>
        <position position="115"/>
    </location>
</feature>
<keyword evidence="7" id="KW-1185">Reference proteome</keyword>
<dbReference type="PIRSF" id="PIRSF005539">
    <property type="entry name" value="Pept_S33_TRI_F1"/>
    <property type="match status" value="1"/>
</dbReference>
<evidence type="ECO:0000256" key="2">
    <source>
        <dbReference type="ARBA" id="ARBA00022801"/>
    </source>
</evidence>
<evidence type="ECO:0000256" key="1">
    <source>
        <dbReference type="ARBA" id="ARBA00010088"/>
    </source>
</evidence>
<dbReference type="InterPro" id="IPR029058">
    <property type="entry name" value="AB_hydrolase_fold"/>
</dbReference>
<dbReference type="Pfam" id="PF00561">
    <property type="entry name" value="Abhydrolase_1"/>
    <property type="match status" value="1"/>
</dbReference>
<dbReference type="GO" id="GO:0008233">
    <property type="term" value="F:peptidase activity"/>
    <property type="evidence" value="ECO:0007669"/>
    <property type="project" value="InterPro"/>
</dbReference>
<evidence type="ECO:0000313" key="6">
    <source>
        <dbReference type="EMBL" id="MBK1620273.1"/>
    </source>
</evidence>
<dbReference type="EMBL" id="NRRY01000035">
    <property type="protein sequence ID" value="MBK1620273.1"/>
    <property type="molecule type" value="Genomic_DNA"/>
</dbReference>
<evidence type="ECO:0000256" key="3">
    <source>
        <dbReference type="PIRNR" id="PIRNR005539"/>
    </source>
</evidence>
<feature type="active site" evidence="4">
    <location>
        <position position="252"/>
    </location>
</feature>
<evidence type="ECO:0000259" key="5">
    <source>
        <dbReference type="Pfam" id="PF00561"/>
    </source>
</evidence>
<dbReference type="GO" id="GO:0016020">
    <property type="term" value="C:membrane"/>
    <property type="evidence" value="ECO:0007669"/>
    <property type="project" value="TreeGrafter"/>
</dbReference>
<dbReference type="InterPro" id="IPR005945">
    <property type="entry name" value="Pro_imino_pep"/>
</dbReference>
<comment type="caution">
    <text evidence="6">The sequence shown here is derived from an EMBL/GenBank/DDBJ whole genome shotgun (WGS) entry which is preliminary data.</text>
</comment>
<reference evidence="6 7" key="1">
    <citation type="journal article" date="2020" name="Microorganisms">
        <title>Osmotic Adaptation and Compatible Solute Biosynthesis of Phototrophic Bacteria as Revealed from Genome Analyses.</title>
        <authorList>
            <person name="Imhoff J.F."/>
            <person name="Rahn T."/>
            <person name="Kunzel S."/>
            <person name="Keller A."/>
            <person name="Neulinger S.C."/>
        </authorList>
    </citation>
    <scope>NUCLEOTIDE SEQUENCE [LARGE SCALE GENOMIC DNA]</scope>
    <source>
        <strain evidence="6 7">DSM 25653</strain>
    </source>
</reference>
<keyword evidence="2 3" id="KW-0378">Hydrolase</keyword>
<dbReference type="PRINTS" id="PR00793">
    <property type="entry name" value="PROAMNOPTASE"/>
</dbReference>
<dbReference type="InterPro" id="IPR002410">
    <property type="entry name" value="Peptidase_S33"/>
</dbReference>
<dbReference type="Gene3D" id="3.40.50.1820">
    <property type="entry name" value="alpha/beta hydrolase"/>
    <property type="match status" value="1"/>
</dbReference>
<dbReference type="RefSeq" id="WP_200246975.1">
    <property type="nucleotide sequence ID" value="NZ_NRRY01000035.1"/>
</dbReference>
<dbReference type="InterPro" id="IPR000073">
    <property type="entry name" value="AB_hydrolase_1"/>
</dbReference>
<dbReference type="NCBIfam" id="TIGR01250">
    <property type="entry name" value="pro_imino_pep_2"/>
    <property type="match status" value="1"/>
</dbReference>
<comment type="similarity">
    <text evidence="1">Belongs to the peptidase S33 family.</text>
</comment>
<dbReference type="PANTHER" id="PTHR43798">
    <property type="entry name" value="MONOACYLGLYCEROL LIPASE"/>
    <property type="match status" value="1"/>
</dbReference>
<gene>
    <name evidence="6" type="ORF">CKO42_17865</name>
</gene>